<feature type="compositionally biased region" description="Low complexity" evidence="2">
    <location>
        <begin position="433"/>
        <end position="443"/>
    </location>
</feature>
<keyword evidence="3" id="KW-0812">Transmembrane</keyword>
<feature type="chain" id="PRO_5004497675" description="Galactose oxidase" evidence="4">
    <location>
        <begin position="24"/>
        <end position="597"/>
    </location>
</feature>
<dbReference type="OMA" id="SHWEQIT"/>
<feature type="compositionally biased region" description="Basic and acidic residues" evidence="2">
    <location>
        <begin position="520"/>
        <end position="539"/>
    </location>
</feature>
<evidence type="ECO:0000313" key="6">
    <source>
        <dbReference type="Proteomes" id="UP000014254"/>
    </source>
</evidence>
<dbReference type="InterPro" id="IPR015915">
    <property type="entry name" value="Kelch-typ_b-propeller"/>
</dbReference>
<keyword evidence="1" id="KW-0175">Coiled coil</keyword>
<accession>S2JRB9</accession>
<dbReference type="SUPFAM" id="SSF50965">
    <property type="entry name" value="Galactose oxidase, central domain"/>
    <property type="match status" value="1"/>
</dbReference>
<feature type="region of interest" description="Disordered" evidence="2">
    <location>
        <begin position="501"/>
        <end position="556"/>
    </location>
</feature>
<feature type="region of interest" description="Disordered" evidence="2">
    <location>
        <begin position="416"/>
        <end position="443"/>
    </location>
</feature>
<dbReference type="AlphaFoldDB" id="S2JRB9"/>
<feature type="compositionally biased region" description="Low complexity" evidence="2">
    <location>
        <begin position="542"/>
        <end position="552"/>
    </location>
</feature>
<reference evidence="6" key="1">
    <citation type="submission" date="2013-05" db="EMBL/GenBank/DDBJ databases">
        <title>The Genome sequence of Mucor circinelloides f. circinelloides 1006PhL.</title>
        <authorList>
            <consortium name="The Broad Institute Genomics Platform"/>
            <person name="Cuomo C."/>
            <person name="Earl A."/>
            <person name="Findley K."/>
            <person name="Lee S.C."/>
            <person name="Walker B."/>
            <person name="Young S."/>
            <person name="Zeng Q."/>
            <person name="Gargeya S."/>
            <person name="Fitzgerald M."/>
            <person name="Haas B."/>
            <person name="Abouelleil A."/>
            <person name="Allen A.W."/>
            <person name="Alvarado L."/>
            <person name="Arachchi H.M."/>
            <person name="Berlin A.M."/>
            <person name="Chapman S.B."/>
            <person name="Gainer-Dewar J."/>
            <person name="Goldberg J."/>
            <person name="Griggs A."/>
            <person name="Gujja S."/>
            <person name="Hansen M."/>
            <person name="Howarth C."/>
            <person name="Imamovic A."/>
            <person name="Ireland A."/>
            <person name="Larimer J."/>
            <person name="McCowan C."/>
            <person name="Murphy C."/>
            <person name="Pearson M."/>
            <person name="Poon T.W."/>
            <person name="Priest M."/>
            <person name="Roberts A."/>
            <person name="Saif S."/>
            <person name="Shea T."/>
            <person name="Sisk P."/>
            <person name="Sykes S."/>
            <person name="Wortman J."/>
            <person name="Nusbaum C."/>
            <person name="Birren B."/>
        </authorList>
    </citation>
    <scope>NUCLEOTIDE SEQUENCE [LARGE SCALE GENOMIC DNA]</scope>
    <source>
        <strain evidence="6">1006PhL</strain>
    </source>
</reference>
<organism evidence="5 6">
    <name type="scientific">Mucor circinelloides f. circinelloides (strain 1006PhL)</name>
    <name type="common">Mucormycosis agent</name>
    <name type="synonym">Calyptromyces circinelloides</name>
    <dbReference type="NCBI Taxonomy" id="1220926"/>
    <lineage>
        <taxon>Eukaryota</taxon>
        <taxon>Fungi</taxon>
        <taxon>Fungi incertae sedis</taxon>
        <taxon>Mucoromycota</taxon>
        <taxon>Mucoromycotina</taxon>
        <taxon>Mucoromycetes</taxon>
        <taxon>Mucorales</taxon>
        <taxon>Mucorineae</taxon>
        <taxon>Mucoraceae</taxon>
        <taxon>Mucor</taxon>
    </lineage>
</organism>
<dbReference type="Gene3D" id="2.120.10.80">
    <property type="entry name" value="Kelch-type beta propeller"/>
    <property type="match status" value="2"/>
</dbReference>
<dbReference type="InterPro" id="IPR011043">
    <property type="entry name" value="Gal_Oxase/kelch_b-propeller"/>
</dbReference>
<keyword evidence="3" id="KW-1133">Transmembrane helix</keyword>
<keyword evidence="3" id="KW-0472">Membrane</keyword>
<dbReference type="STRING" id="1220926.S2JRB9"/>
<evidence type="ECO:0000256" key="1">
    <source>
        <dbReference type="SAM" id="Coils"/>
    </source>
</evidence>
<evidence type="ECO:0000256" key="4">
    <source>
        <dbReference type="SAM" id="SignalP"/>
    </source>
</evidence>
<dbReference type="PANTHER" id="PTHR23244">
    <property type="entry name" value="KELCH REPEAT DOMAIN"/>
    <property type="match status" value="1"/>
</dbReference>
<dbReference type="OrthoDB" id="2274133at2759"/>
<proteinExistence type="predicted"/>
<sequence>MRICTHIIAIASSLALVATSINAQTYVTPSPRRSPNCAMMEGGKIYCFGGQTGAGDSLKKDASLFTLDTTKVQRDYTSHWEQITDSINSEIYTAHPRSRAILSVTHDKKNMIITGGQFSKSNSTPTQNVVYNVDSKTWRALPNFDDGENGDTRQIYTAASTWVPDQSRVYFFGGTEVNTLHTWYYDSLLEKNLTNVVFASNNDTSKIGYYRMTALDITANASTPWQVPTQQNPPDLSYYMQESVYHPSSKKIFYFGGLVNNATTEEVVGTKNVSMSEILTFDTVNGAWGTQIFTGELIPSPRRSHTVTLLSSGQDILMYGGTVNDRSYGLPDFCYTANLQTFVWKSCNTIELPNNDPPSRIEHAAVLDESKNIVYILFGYQDTKAMVNTFNTVLAVNVTDISNISFVGTDQNLSTAAEQPTSAIGDEETTLKTPTSSDNSNSTTIGAAVGSSLGGVLIIGIISFLIWRKKRADKKAKQAENEAEHMSVDWDAIEGGGYTETYPIPVSEKDQQYRSVTKPSRGDYPSKEENEQHLVKTDGSDTDTTATLPAPDGNTFDTVLVPDVDATRSALVPDGGAYSQLMTKPDVHIDNEKQSAP</sequence>
<feature type="signal peptide" evidence="4">
    <location>
        <begin position="1"/>
        <end position="23"/>
    </location>
</feature>
<dbReference type="VEuPathDB" id="FungiDB:HMPREF1544_00235"/>
<gene>
    <name evidence="5" type="ORF">HMPREF1544_00235</name>
</gene>
<dbReference type="InParanoid" id="S2JRB9"/>
<evidence type="ECO:0000313" key="5">
    <source>
        <dbReference type="EMBL" id="EPB92796.1"/>
    </source>
</evidence>
<dbReference type="EMBL" id="KE123897">
    <property type="protein sequence ID" value="EPB92796.1"/>
    <property type="molecule type" value="Genomic_DNA"/>
</dbReference>
<dbReference type="Proteomes" id="UP000014254">
    <property type="component" value="Unassembled WGS sequence"/>
</dbReference>
<dbReference type="SUPFAM" id="SSF117281">
    <property type="entry name" value="Kelch motif"/>
    <property type="match status" value="1"/>
</dbReference>
<name>S2JRB9_MUCC1</name>
<keyword evidence="4" id="KW-0732">Signal</keyword>
<feature type="transmembrane region" description="Helical" evidence="3">
    <location>
        <begin position="445"/>
        <end position="467"/>
    </location>
</feature>
<protein>
    <recommendedName>
        <fullName evidence="7">Galactose oxidase</fullName>
    </recommendedName>
</protein>
<feature type="coiled-coil region" evidence="1">
    <location>
        <begin position="462"/>
        <end position="489"/>
    </location>
</feature>
<evidence type="ECO:0000256" key="3">
    <source>
        <dbReference type="SAM" id="Phobius"/>
    </source>
</evidence>
<evidence type="ECO:0000256" key="2">
    <source>
        <dbReference type="SAM" id="MobiDB-lite"/>
    </source>
</evidence>
<keyword evidence="6" id="KW-1185">Reference proteome</keyword>
<evidence type="ECO:0008006" key="7">
    <source>
        <dbReference type="Google" id="ProtNLM"/>
    </source>
</evidence>